<feature type="domain" description="HTH cro/C1-type" evidence="1">
    <location>
        <begin position="7"/>
        <end position="62"/>
    </location>
</feature>
<comment type="caution">
    <text evidence="2">The sequence shown here is derived from an EMBL/GenBank/DDBJ whole genome shotgun (WGS) entry which is preliminary data.</text>
</comment>
<dbReference type="Gene3D" id="1.10.260.40">
    <property type="entry name" value="lambda repressor-like DNA-binding domains"/>
    <property type="match status" value="1"/>
</dbReference>
<dbReference type="EMBL" id="JARQAI010000001">
    <property type="protein sequence ID" value="MDT2735751.1"/>
    <property type="molecule type" value="Genomic_DNA"/>
</dbReference>
<dbReference type="GO" id="GO:0003677">
    <property type="term" value="F:DNA binding"/>
    <property type="evidence" value="ECO:0007669"/>
    <property type="project" value="InterPro"/>
</dbReference>
<reference evidence="2" key="1">
    <citation type="submission" date="2023-03" db="EMBL/GenBank/DDBJ databases">
        <authorList>
            <person name="Shen W."/>
            <person name="Cai J."/>
        </authorList>
    </citation>
    <scope>NUCLEOTIDE SEQUENCE</scope>
    <source>
        <strain evidence="2">P69-2</strain>
    </source>
</reference>
<dbReference type="CDD" id="cd00093">
    <property type="entry name" value="HTH_XRE"/>
    <property type="match status" value="1"/>
</dbReference>
<organism evidence="2 3">
    <name type="scientific">Enterococcus pseudoavium</name>
    <dbReference type="NCBI Taxonomy" id="44007"/>
    <lineage>
        <taxon>Bacteria</taxon>
        <taxon>Bacillati</taxon>
        <taxon>Bacillota</taxon>
        <taxon>Bacilli</taxon>
        <taxon>Lactobacillales</taxon>
        <taxon>Enterococcaceae</taxon>
        <taxon>Enterococcus</taxon>
    </lineage>
</organism>
<dbReference type="PROSITE" id="PS50943">
    <property type="entry name" value="HTH_CROC1"/>
    <property type="match status" value="1"/>
</dbReference>
<proteinExistence type="predicted"/>
<evidence type="ECO:0000313" key="2">
    <source>
        <dbReference type="EMBL" id="MDT2735751.1"/>
    </source>
</evidence>
<dbReference type="Proteomes" id="UP001180842">
    <property type="component" value="Unassembled WGS sequence"/>
</dbReference>
<dbReference type="SMART" id="SM00530">
    <property type="entry name" value="HTH_XRE"/>
    <property type="match status" value="1"/>
</dbReference>
<name>A0AAE4L0I8_9ENTE</name>
<sequence>MMLKFNLKSILEEKDISISQLAKDTDISRPSISAIYNNTSKSVNIDFLDRIMKYLEVSLSELVIEEENIIAVHFYKTRTDNLPSCTLEIIESDNNMVLENISLIPEQFYFEVLNNLYETAKMDKKAKKANDDILYLFSEVDSMFDHNEMQKFIDSSKALANFLKRIGSHNAYRLISRLLVEAFDFESTNKNEQEFIVIRTLNSEDVFLYTVEGHTILPLLPETKRKKEFPSIKIINESLT</sequence>
<dbReference type="InterPro" id="IPR010982">
    <property type="entry name" value="Lambda_DNA-bd_dom_sf"/>
</dbReference>
<protein>
    <submittedName>
        <fullName evidence="2">Helix-turn-helix transcriptional regulator</fullName>
    </submittedName>
</protein>
<dbReference type="Pfam" id="PF13443">
    <property type="entry name" value="HTH_26"/>
    <property type="match status" value="1"/>
</dbReference>
<evidence type="ECO:0000313" key="3">
    <source>
        <dbReference type="Proteomes" id="UP001180842"/>
    </source>
</evidence>
<dbReference type="SUPFAM" id="SSF47413">
    <property type="entry name" value="lambda repressor-like DNA-binding domains"/>
    <property type="match status" value="1"/>
</dbReference>
<accession>A0AAE4L0I8</accession>
<dbReference type="InterPro" id="IPR001387">
    <property type="entry name" value="Cro/C1-type_HTH"/>
</dbReference>
<gene>
    <name evidence="2" type="ORF">P7H00_01225</name>
</gene>
<evidence type="ECO:0000259" key="1">
    <source>
        <dbReference type="PROSITE" id="PS50943"/>
    </source>
</evidence>
<dbReference type="AlphaFoldDB" id="A0AAE4L0I8"/>
<dbReference type="RefSeq" id="WP_311796406.1">
    <property type="nucleotide sequence ID" value="NZ_JARQAI010000001.1"/>
</dbReference>